<dbReference type="AlphaFoldDB" id="D1W3D9"/>
<evidence type="ECO:0000313" key="2">
    <source>
        <dbReference type="Proteomes" id="UP000005283"/>
    </source>
</evidence>
<proteinExistence type="predicted"/>
<organism evidence="1 2">
    <name type="scientific">Hoylesella buccalis ATCC 35310</name>
    <dbReference type="NCBI Taxonomy" id="679190"/>
    <lineage>
        <taxon>Bacteria</taxon>
        <taxon>Pseudomonadati</taxon>
        <taxon>Bacteroidota</taxon>
        <taxon>Bacteroidia</taxon>
        <taxon>Bacteroidales</taxon>
        <taxon>Prevotellaceae</taxon>
        <taxon>Hoylesella</taxon>
    </lineage>
</organism>
<reference evidence="1 2" key="1">
    <citation type="submission" date="2009-12" db="EMBL/GenBank/DDBJ databases">
        <title>Genome Sequence of Prevotella buccalis ATCC 35310.</title>
        <authorList>
            <person name="Durkin A.S."/>
            <person name="Madupu R."/>
            <person name="Torralba M."/>
            <person name="Methe B."/>
            <person name="Sutton G."/>
            <person name="Strausberg R.L."/>
            <person name="Nelson K.E."/>
        </authorList>
    </citation>
    <scope>NUCLEOTIDE SEQUENCE [LARGE SCALE GENOMIC DNA]</scope>
    <source>
        <strain evidence="1 2">ATCC 35310</strain>
    </source>
</reference>
<name>D1W3D9_9BACT</name>
<comment type="caution">
    <text evidence="1">The sequence shown here is derived from an EMBL/GenBank/DDBJ whole genome shotgun (WGS) entry which is preliminary data.</text>
</comment>
<accession>D1W3D9</accession>
<sequence>MLSSKQQKQAALHIKSACFRSEANYDSTSISLAWVHMPTYLLI</sequence>
<keyword evidence="2" id="KW-1185">Reference proteome</keyword>
<dbReference type="EMBL" id="ADEG01000022">
    <property type="protein sequence ID" value="EFA92957.1"/>
    <property type="molecule type" value="Genomic_DNA"/>
</dbReference>
<evidence type="ECO:0000313" key="1">
    <source>
        <dbReference type="EMBL" id="EFA92957.1"/>
    </source>
</evidence>
<dbReference type="Proteomes" id="UP000005283">
    <property type="component" value="Unassembled WGS sequence"/>
</dbReference>
<gene>
    <name evidence="1" type="ORF">HMPREF0650_1681</name>
</gene>
<protein>
    <submittedName>
        <fullName evidence="1">Uncharacterized protein</fullName>
    </submittedName>
</protein>